<evidence type="ECO:0000256" key="7">
    <source>
        <dbReference type="SAM" id="Coils"/>
    </source>
</evidence>
<keyword evidence="5" id="KW-0238">DNA-binding</keyword>
<dbReference type="GO" id="GO:0003700">
    <property type="term" value="F:DNA-binding transcription factor activity"/>
    <property type="evidence" value="ECO:0007669"/>
    <property type="project" value="InterPro"/>
</dbReference>
<evidence type="ECO:0000256" key="5">
    <source>
        <dbReference type="ARBA" id="ARBA00023125"/>
    </source>
</evidence>
<feature type="domain" description="BZIP" evidence="9">
    <location>
        <begin position="201"/>
        <end position="246"/>
    </location>
</feature>
<dbReference type="Pfam" id="PF18052">
    <property type="entry name" value="Rx_N"/>
    <property type="match status" value="1"/>
</dbReference>
<dbReference type="CDD" id="cd14707">
    <property type="entry name" value="bZIP_plant_BZIP46"/>
    <property type="match status" value="1"/>
</dbReference>
<dbReference type="GO" id="GO:0005634">
    <property type="term" value="C:nucleus"/>
    <property type="evidence" value="ECO:0007669"/>
    <property type="project" value="UniProtKB-SubCell"/>
</dbReference>
<dbReference type="Gene3D" id="1.20.5.4130">
    <property type="match status" value="1"/>
</dbReference>
<comment type="subcellular location">
    <subcellularLocation>
        <location evidence="1">Nucleus</location>
    </subcellularLocation>
</comment>
<dbReference type="Pfam" id="PF00170">
    <property type="entry name" value="bZIP_1"/>
    <property type="match status" value="1"/>
</dbReference>
<evidence type="ECO:0000313" key="11">
    <source>
        <dbReference type="Proteomes" id="UP000323000"/>
    </source>
</evidence>
<keyword evidence="6" id="KW-0539">Nucleus</keyword>
<keyword evidence="2" id="KW-0677">Repeat</keyword>
<proteinExistence type="predicted"/>
<gene>
    <name evidence="10" type="ORF">EZV62_019139</name>
</gene>
<evidence type="ECO:0000256" key="1">
    <source>
        <dbReference type="ARBA" id="ARBA00004123"/>
    </source>
</evidence>
<dbReference type="GO" id="GO:0003677">
    <property type="term" value="F:DNA binding"/>
    <property type="evidence" value="ECO:0007669"/>
    <property type="project" value="UniProtKB-KW"/>
</dbReference>
<dbReference type="InterPro" id="IPR046347">
    <property type="entry name" value="bZIP_sf"/>
</dbReference>
<keyword evidence="3" id="KW-0547">Nucleotide-binding</keyword>
<dbReference type="Gene3D" id="1.20.5.170">
    <property type="match status" value="1"/>
</dbReference>
<accession>A0A5C7H9M8</accession>
<comment type="caution">
    <text evidence="10">The sequence shown here is derived from an EMBL/GenBank/DDBJ whole genome shotgun (WGS) entry which is preliminary data.</text>
</comment>
<reference evidence="11" key="1">
    <citation type="journal article" date="2019" name="Gigascience">
        <title>De novo genome assembly of the endangered Acer yangbiense, a plant species with extremely small populations endemic to Yunnan Province, China.</title>
        <authorList>
            <person name="Yang J."/>
            <person name="Wariss H.M."/>
            <person name="Tao L."/>
            <person name="Zhang R."/>
            <person name="Yun Q."/>
            <person name="Hollingsworth P."/>
            <person name="Dao Z."/>
            <person name="Luo G."/>
            <person name="Guo H."/>
            <person name="Ma Y."/>
            <person name="Sun W."/>
        </authorList>
    </citation>
    <scope>NUCLEOTIDE SEQUENCE [LARGE SCALE GENOMIC DNA]</scope>
    <source>
        <strain evidence="11">cv. Malutang</strain>
    </source>
</reference>
<dbReference type="InterPro" id="IPR043452">
    <property type="entry name" value="BZIP46-like"/>
</dbReference>
<dbReference type="PANTHER" id="PTHR22952:SF392">
    <property type="entry name" value="BZIP TRANSCRIPTION FACTOR 12"/>
    <property type="match status" value="1"/>
</dbReference>
<name>A0A5C7H9M8_9ROSI</name>
<evidence type="ECO:0000256" key="2">
    <source>
        <dbReference type="ARBA" id="ARBA00022737"/>
    </source>
</evidence>
<evidence type="ECO:0000313" key="10">
    <source>
        <dbReference type="EMBL" id="TXG53883.1"/>
    </source>
</evidence>
<evidence type="ECO:0000259" key="9">
    <source>
        <dbReference type="PROSITE" id="PS50217"/>
    </source>
</evidence>
<protein>
    <recommendedName>
        <fullName evidence="9">BZIP domain-containing protein</fullName>
    </recommendedName>
</protein>
<sequence length="477" mass="51331">MASSKVMATTSTTNPDLSCQPSPICSTFSSIFADLQNQHEEENPGDPSSSSNPQSLGSMNMDDLLKNIYATPPPEPVSFSTGGASMTREGCIKSVDEVWKEIVAGGAGDQRRVGGAGEEEEEEMTLEDFLTKAGAVREEDVRSYENNNNNIIINNNNNKINNNNNNNSKINSNNNNQVVMVGPGGRGKRRVIEEPPLDKATQQKQRRMIKNRESAARSRERKQAYTVELESLVTQLEEENSRMGREEAEQNKKRLKQIIKAHAESDSNCGEEKTTPSSSKGALIAMITDQRTKTADPKKEKRKEDTASVQTMTVGEVFLSAFLQVLFDRLASREVLEFDTGLKIDAELKKLALLVSKINDVLEDAEVKQVKDMAIKLWIDELQDVVDDAEDALDEFSTEILKCNLEAQRNNLMLGGTGYTEVAVAGDVGVVGGSGRAGAVAEASGTGAAADPGDAGAVHGGVGAAIISATVGEGTGC</sequence>
<feature type="region of interest" description="Disordered" evidence="8">
    <location>
        <begin position="264"/>
        <end position="283"/>
    </location>
</feature>
<feature type="compositionally biased region" description="Basic and acidic residues" evidence="8">
    <location>
        <begin position="264"/>
        <end position="274"/>
    </location>
</feature>
<keyword evidence="11" id="KW-1185">Reference proteome</keyword>
<dbReference type="GO" id="GO:0045893">
    <property type="term" value="P:positive regulation of DNA-templated transcription"/>
    <property type="evidence" value="ECO:0007669"/>
    <property type="project" value="InterPro"/>
</dbReference>
<dbReference type="PROSITE" id="PS50217">
    <property type="entry name" value="BZIP"/>
    <property type="match status" value="1"/>
</dbReference>
<dbReference type="GO" id="GO:0006952">
    <property type="term" value="P:defense response"/>
    <property type="evidence" value="ECO:0007669"/>
    <property type="project" value="UniProtKB-KW"/>
</dbReference>
<keyword evidence="4" id="KW-0611">Plant defense</keyword>
<keyword evidence="7" id="KW-0175">Coiled coil</keyword>
<dbReference type="SUPFAM" id="SSF57959">
    <property type="entry name" value="Leucine zipper domain"/>
    <property type="match status" value="1"/>
</dbReference>
<dbReference type="GO" id="GO:0000166">
    <property type="term" value="F:nucleotide binding"/>
    <property type="evidence" value="ECO:0007669"/>
    <property type="project" value="UniProtKB-KW"/>
</dbReference>
<dbReference type="FunFam" id="1.20.5.170:FF:000036">
    <property type="entry name" value="ABSCISIC ACID-INSENSITIVE 5-like protein 2"/>
    <property type="match status" value="1"/>
</dbReference>
<organism evidence="10 11">
    <name type="scientific">Acer yangbiense</name>
    <dbReference type="NCBI Taxonomy" id="1000413"/>
    <lineage>
        <taxon>Eukaryota</taxon>
        <taxon>Viridiplantae</taxon>
        <taxon>Streptophyta</taxon>
        <taxon>Embryophyta</taxon>
        <taxon>Tracheophyta</taxon>
        <taxon>Spermatophyta</taxon>
        <taxon>Magnoliopsida</taxon>
        <taxon>eudicotyledons</taxon>
        <taxon>Gunneridae</taxon>
        <taxon>Pentapetalae</taxon>
        <taxon>rosids</taxon>
        <taxon>malvids</taxon>
        <taxon>Sapindales</taxon>
        <taxon>Sapindaceae</taxon>
        <taxon>Hippocastanoideae</taxon>
        <taxon>Acereae</taxon>
        <taxon>Acer</taxon>
    </lineage>
</organism>
<evidence type="ECO:0000256" key="4">
    <source>
        <dbReference type="ARBA" id="ARBA00022821"/>
    </source>
</evidence>
<dbReference type="InterPro" id="IPR041118">
    <property type="entry name" value="Rx_N"/>
</dbReference>
<feature type="compositionally biased region" description="Polar residues" evidence="8">
    <location>
        <begin position="1"/>
        <end position="30"/>
    </location>
</feature>
<evidence type="ECO:0000256" key="6">
    <source>
        <dbReference type="ARBA" id="ARBA00023242"/>
    </source>
</evidence>
<dbReference type="SMART" id="SM00338">
    <property type="entry name" value="BRLZ"/>
    <property type="match status" value="1"/>
</dbReference>
<dbReference type="OrthoDB" id="644067at2759"/>
<dbReference type="Proteomes" id="UP000323000">
    <property type="component" value="Chromosome 9"/>
</dbReference>
<dbReference type="EMBL" id="VAHF01000009">
    <property type="protein sequence ID" value="TXG53883.1"/>
    <property type="molecule type" value="Genomic_DNA"/>
</dbReference>
<dbReference type="InterPro" id="IPR004827">
    <property type="entry name" value="bZIP"/>
</dbReference>
<feature type="region of interest" description="Disordered" evidence="8">
    <location>
        <begin position="1"/>
        <end position="59"/>
    </location>
</feature>
<dbReference type="AlphaFoldDB" id="A0A5C7H9M8"/>
<dbReference type="PROSITE" id="PS00036">
    <property type="entry name" value="BZIP_BASIC"/>
    <property type="match status" value="1"/>
</dbReference>
<dbReference type="PANTHER" id="PTHR22952">
    <property type="entry name" value="CAMP-RESPONSE ELEMENT BINDING PROTEIN-RELATED"/>
    <property type="match status" value="1"/>
</dbReference>
<feature type="compositionally biased region" description="Low complexity" evidence="8">
    <location>
        <begin position="45"/>
        <end position="59"/>
    </location>
</feature>
<evidence type="ECO:0000256" key="3">
    <source>
        <dbReference type="ARBA" id="ARBA00022741"/>
    </source>
</evidence>
<feature type="coiled-coil region" evidence="7">
    <location>
        <begin position="379"/>
        <end position="406"/>
    </location>
</feature>
<evidence type="ECO:0000256" key="8">
    <source>
        <dbReference type="SAM" id="MobiDB-lite"/>
    </source>
</evidence>